<dbReference type="Pfam" id="PF07686">
    <property type="entry name" value="V-set"/>
    <property type="match status" value="1"/>
</dbReference>
<comment type="subcellular location">
    <subcellularLocation>
        <location evidence="1">Cell membrane</location>
        <topology evidence="1">Single-pass type I membrane protein</topology>
    </subcellularLocation>
</comment>
<dbReference type="GO" id="GO:0071222">
    <property type="term" value="P:cellular response to lipopolysaccharide"/>
    <property type="evidence" value="ECO:0007669"/>
    <property type="project" value="TreeGrafter"/>
</dbReference>
<evidence type="ECO:0000256" key="7">
    <source>
        <dbReference type="ARBA" id="ARBA00023157"/>
    </source>
</evidence>
<keyword evidence="10" id="KW-0393">Immunoglobulin domain</keyword>
<keyword evidence="8" id="KW-0675">Receptor</keyword>
<keyword evidence="6" id="KW-0472">Membrane</keyword>
<evidence type="ECO:0000259" key="12">
    <source>
        <dbReference type="PROSITE" id="PS50835"/>
    </source>
</evidence>
<proteinExistence type="predicted"/>
<dbReference type="AlphaFoldDB" id="A0AAN9CIE1"/>
<dbReference type="GO" id="GO:0009897">
    <property type="term" value="C:external side of plasma membrane"/>
    <property type="evidence" value="ECO:0007669"/>
    <property type="project" value="TreeGrafter"/>
</dbReference>
<dbReference type="InterPro" id="IPR003599">
    <property type="entry name" value="Ig_sub"/>
</dbReference>
<dbReference type="GO" id="GO:0006955">
    <property type="term" value="P:immune response"/>
    <property type="evidence" value="ECO:0007669"/>
    <property type="project" value="TreeGrafter"/>
</dbReference>
<keyword evidence="7" id="KW-1015">Disulfide bond</keyword>
<dbReference type="GO" id="GO:0042102">
    <property type="term" value="P:positive regulation of T cell proliferation"/>
    <property type="evidence" value="ECO:0007669"/>
    <property type="project" value="TreeGrafter"/>
</dbReference>
<dbReference type="SUPFAM" id="SSF48726">
    <property type="entry name" value="Immunoglobulin"/>
    <property type="match status" value="1"/>
</dbReference>
<evidence type="ECO:0000313" key="14">
    <source>
        <dbReference type="Proteomes" id="UP001364617"/>
    </source>
</evidence>
<keyword evidence="9" id="KW-0325">Glycoprotein</keyword>
<accession>A0AAN9CIE1</accession>
<sequence length="161" mass="18395">MTLRCCVIVLLLHLTGKVFLQDSENIFVHVVGDSVTLPCLYENEQSDVFWRYNVGKKVLSIINGQLSLEDQDTIFQNRTESSSSGYVNGNYSITLKNVELIHAGNYTCFIIKFDKKKKLQLFVKEKPKEPAQKQRNSSMETQSQKIMTFLTALLGLTLHFI</sequence>
<feature type="signal peptide" evidence="11">
    <location>
        <begin position="1"/>
        <end position="20"/>
    </location>
</feature>
<protein>
    <recommendedName>
        <fullName evidence="12">Ig-like domain-containing protein</fullName>
    </recommendedName>
</protein>
<dbReference type="GO" id="GO:0042130">
    <property type="term" value="P:negative regulation of T cell proliferation"/>
    <property type="evidence" value="ECO:0007669"/>
    <property type="project" value="TreeGrafter"/>
</dbReference>
<dbReference type="InterPro" id="IPR036179">
    <property type="entry name" value="Ig-like_dom_sf"/>
</dbReference>
<feature type="chain" id="PRO_5042877894" description="Ig-like domain-containing protein" evidence="11">
    <location>
        <begin position="21"/>
        <end position="161"/>
    </location>
</feature>
<evidence type="ECO:0000256" key="10">
    <source>
        <dbReference type="ARBA" id="ARBA00023319"/>
    </source>
</evidence>
<dbReference type="PROSITE" id="PS50835">
    <property type="entry name" value="IG_LIKE"/>
    <property type="match status" value="1"/>
</dbReference>
<evidence type="ECO:0000256" key="6">
    <source>
        <dbReference type="ARBA" id="ARBA00023136"/>
    </source>
</evidence>
<evidence type="ECO:0000256" key="2">
    <source>
        <dbReference type="ARBA" id="ARBA00022475"/>
    </source>
</evidence>
<keyword evidence="4 11" id="KW-0732">Signal</keyword>
<evidence type="ECO:0000256" key="5">
    <source>
        <dbReference type="ARBA" id="ARBA00022989"/>
    </source>
</evidence>
<dbReference type="InterPro" id="IPR007110">
    <property type="entry name" value="Ig-like_dom"/>
</dbReference>
<gene>
    <name evidence="13" type="ORF">R3I93_017389</name>
</gene>
<organism evidence="13 14">
    <name type="scientific">Phoxinus phoxinus</name>
    <name type="common">Eurasian minnow</name>
    <dbReference type="NCBI Taxonomy" id="58324"/>
    <lineage>
        <taxon>Eukaryota</taxon>
        <taxon>Metazoa</taxon>
        <taxon>Chordata</taxon>
        <taxon>Craniata</taxon>
        <taxon>Vertebrata</taxon>
        <taxon>Euteleostomi</taxon>
        <taxon>Actinopterygii</taxon>
        <taxon>Neopterygii</taxon>
        <taxon>Teleostei</taxon>
        <taxon>Ostariophysi</taxon>
        <taxon>Cypriniformes</taxon>
        <taxon>Leuciscidae</taxon>
        <taxon>Phoxininae</taxon>
        <taxon>Phoxinus</taxon>
    </lineage>
</organism>
<evidence type="ECO:0000256" key="3">
    <source>
        <dbReference type="ARBA" id="ARBA00022692"/>
    </source>
</evidence>
<evidence type="ECO:0000256" key="8">
    <source>
        <dbReference type="ARBA" id="ARBA00023170"/>
    </source>
</evidence>
<dbReference type="Gene3D" id="2.60.40.10">
    <property type="entry name" value="Immunoglobulins"/>
    <property type="match status" value="1"/>
</dbReference>
<evidence type="ECO:0000256" key="11">
    <source>
        <dbReference type="SAM" id="SignalP"/>
    </source>
</evidence>
<dbReference type="SMART" id="SM00409">
    <property type="entry name" value="IG"/>
    <property type="match status" value="1"/>
</dbReference>
<dbReference type="PANTHER" id="PTHR25466:SF14">
    <property type="entry name" value="BUTYROPHILIN SUBFAMILY 2 MEMBER A2-LIKE-RELATED"/>
    <property type="match status" value="1"/>
</dbReference>
<dbReference type="GO" id="GO:0007166">
    <property type="term" value="P:cell surface receptor signaling pathway"/>
    <property type="evidence" value="ECO:0007669"/>
    <property type="project" value="TreeGrafter"/>
</dbReference>
<comment type="caution">
    <text evidence="13">The sequence shown here is derived from an EMBL/GenBank/DDBJ whole genome shotgun (WGS) entry which is preliminary data.</text>
</comment>
<evidence type="ECO:0000256" key="9">
    <source>
        <dbReference type="ARBA" id="ARBA00023180"/>
    </source>
</evidence>
<keyword evidence="14" id="KW-1185">Reference proteome</keyword>
<evidence type="ECO:0000256" key="4">
    <source>
        <dbReference type="ARBA" id="ARBA00022729"/>
    </source>
</evidence>
<dbReference type="PANTHER" id="PTHR25466">
    <property type="entry name" value="T-LYMPHOCYTE ACTIVATION ANTIGEN"/>
    <property type="match status" value="1"/>
</dbReference>
<dbReference type="GO" id="GO:0031295">
    <property type="term" value="P:T cell costimulation"/>
    <property type="evidence" value="ECO:0007669"/>
    <property type="project" value="TreeGrafter"/>
</dbReference>
<reference evidence="13 14" key="1">
    <citation type="submission" date="2024-02" db="EMBL/GenBank/DDBJ databases">
        <title>Chromosome-level genome assembly of the Eurasian Minnow (Phoxinus phoxinus).</title>
        <authorList>
            <person name="Oriowo T.O."/>
            <person name="Martin S."/>
            <person name="Stange M."/>
            <person name="Chrysostomakis Y."/>
            <person name="Brown T."/>
            <person name="Winkler S."/>
            <person name="Kukowka S."/>
            <person name="Myers E.W."/>
            <person name="Bohne A."/>
        </authorList>
    </citation>
    <scope>NUCLEOTIDE SEQUENCE [LARGE SCALE GENOMIC DNA]</scope>
    <source>
        <strain evidence="13">ZFMK-TIS-60720</strain>
        <tissue evidence="13">Whole Organism</tissue>
    </source>
</reference>
<feature type="domain" description="Ig-like" evidence="12">
    <location>
        <begin position="32"/>
        <end position="108"/>
    </location>
</feature>
<dbReference type="EMBL" id="JAYKXH010000018">
    <property type="protein sequence ID" value="KAK7137287.1"/>
    <property type="molecule type" value="Genomic_DNA"/>
</dbReference>
<keyword evidence="3" id="KW-0812">Transmembrane</keyword>
<keyword evidence="5" id="KW-1133">Transmembrane helix</keyword>
<dbReference type="InterPro" id="IPR051713">
    <property type="entry name" value="T-cell_Activation_Regulation"/>
</dbReference>
<evidence type="ECO:0000256" key="1">
    <source>
        <dbReference type="ARBA" id="ARBA00004251"/>
    </source>
</evidence>
<name>A0AAN9CIE1_9TELE</name>
<dbReference type="InterPro" id="IPR013783">
    <property type="entry name" value="Ig-like_fold"/>
</dbReference>
<keyword evidence="2" id="KW-1003">Cell membrane</keyword>
<dbReference type="Proteomes" id="UP001364617">
    <property type="component" value="Unassembled WGS sequence"/>
</dbReference>
<evidence type="ECO:0000313" key="13">
    <source>
        <dbReference type="EMBL" id="KAK7137287.1"/>
    </source>
</evidence>
<dbReference type="InterPro" id="IPR013106">
    <property type="entry name" value="Ig_V-set"/>
</dbReference>